<dbReference type="RefSeq" id="WP_011383527.1">
    <property type="nucleotide sequence ID" value="NC_007626.1"/>
</dbReference>
<evidence type="ECO:0000256" key="1">
    <source>
        <dbReference type="ARBA" id="ARBA00001967"/>
    </source>
</evidence>
<dbReference type="Pfam" id="PF00374">
    <property type="entry name" value="NiFeSe_Hases"/>
    <property type="match status" value="2"/>
</dbReference>
<dbReference type="PANTHER" id="PTHR42958">
    <property type="entry name" value="HYDROGENASE-2 LARGE CHAIN"/>
    <property type="match status" value="1"/>
</dbReference>
<evidence type="ECO:0000256" key="7">
    <source>
        <dbReference type="PIRSR" id="PIRSR601501-1"/>
    </source>
</evidence>
<dbReference type="GO" id="GO:0030313">
    <property type="term" value="C:cell envelope"/>
    <property type="evidence" value="ECO:0007669"/>
    <property type="project" value="UniProtKB-SubCell"/>
</dbReference>
<organism evidence="8 9">
    <name type="scientific">Paramagnetospirillum magneticum (strain ATCC 700264 / AMB-1)</name>
    <name type="common">Magnetospirillum magneticum</name>
    <dbReference type="NCBI Taxonomy" id="342108"/>
    <lineage>
        <taxon>Bacteria</taxon>
        <taxon>Pseudomonadati</taxon>
        <taxon>Pseudomonadota</taxon>
        <taxon>Alphaproteobacteria</taxon>
        <taxon>Rhodospirillales</taxon>
        <taxon>Magnetospirillaceae</taxon>
        <taxon>Paramagnetospirillum</taxon>
    </lineage>
</organism>
<reference evidence="8 9" key="1">
    <citation type="journal article" date="2005" name="DNA Res.">
        <title>Complete genome sequence of the facultative anaerobic magnetotactic bacterium Magnetospirillum sp. strain AMB-1.</title>
        <authorList>
            <person name="Matsunaga T."/>
            <person name="Okamura Y."/>
            <person name="Fukuda Y."/>
            <person name="Wahyudi A.T."/>
            <person name="Murase Y."/>
            <person name="Takeyama H."/>
        </authorList>
    </citation>
    <scope>NUCLEOTIDE SEQUENCE [LARGE SCALE GENOMIC DNA]</scope>
    <source>
        <strain evidence="9">ATCC 700264 / AMB-1</strain>
    </source>
</reference>
<keyword evidence="7" id="KW-0408">Iron</keyword>
<keyword evidence="6" id="KW-0560">Oxidoreductase</keyword>
<evidence type="ECO:0000256" key="5">
    <source>
        <dbReference type="ARBA" id="ARBA00022723"/>
    </source>
</evidence>
<evidence type="ECO:0000256" key="4">
    <source>
        <dbReference type="ARBA" id="ARBA00022596"/>
    </source>
</evidence>
<dbReference type="SUPFAM" id="SSF56762">
    <property type="entry name" value="HydB/Nqo4-like"/>
    <property type="match status" value="1"/>
</dbReference>
<proteinExistence type="inferred from homology"/>
<protein>
    <submittedName>
        <fullName evidence="8">Ni,Fe-hydrogenase I large subunit</fullName>
    </submittedName>
</protein>
<comment type="cofactor">
    <cofactor evidence="1 7">
        <name>Ni(2+)</name>
        <dbReference type="ChEBI" id="CHEBI:49786"/>
    </cofactor>
</comment>
<keyword evidence="4 7" id="KW-0533">Nickel</keyword>
<dbReference type="AlphaFoldDB" id="Q2W8A7"/>
<dbReference type="PROSITE" id="PS00507">
    <property type="entry name" value="NI_HGENASE_L_1"/>
    <property type="match status" value="1"/>
</dbReference>
<evidence type="ECO:0000313" key="8">
    <source>
        <dbReference type="EMBL" id="BAE49918.1"/>
    </source>
</evidence>
<feature type="binding site" evidence="7">
    <location>
        <position position="65"/>
    </location>
    <ligand>
        <name>Ni(2+)</name>
        <dbReference type="ChEBI" id="CHEBI:49786"/>
    </ligand>
</feature>
<feature type="binding site" evidence="7">
    <location>
        <position position="443"/>
    </location>
    <ligand>
        <name>Mg(2+)</name>
        <dbReference type="ChEBI" id="CHEBI:18420"/>
    </ligand>
</feature>
<feature type="binding site" evidence="7">
    <location>
        <position position="491"/>
    </location>
    <ligand>
        <name>Ni(2+)</name>
        <dbReference type="ChEBI" id="CHEBI:49786"/>
    </ligand>
</feature>
<comment type="similarity">
    <text evidence="3">Belongs to the [NiFe]/[NiFeSe] hydrogenase large subunit family.</text>
</comment>
<dbReference type="GO" id="GO:0008901">
    <property type="term" value="F:ferredoxin hydrogenase activity"/>
    <property type="evidence" value="ECO:0007669"/>
    <property type="project" value="InterPro"/>
</dbReference>
<evidence type="ECO:0000313" key="9">
    <source>
        <dbReference type="Proteomes" id="UP000007058"/>
    </source>
</evidence>
<dbReference type="OrthoDB" id="9761717at2"/>
<dbReference type="HOGENOM" id="CLU_030087_1_1_5"/>
<dbReference type="InterPro" id="IPR050867">
    <property type="entry name" value="NiFe/NiFeSe_hydrgnase_LSU"/>
</dbReference>
<name>Q2W8A7_PARM1</name>
<dbReference type="InterPro" id="IPR018194">
    <property type="entry name" value="Ni-dep_hyd_lsu_Ni_BS"/>
</dbReference>
<keyword evidence="9" id="KW-1185">Reference proteome</keyword>
<sequence>MAVRKILDVPVNRVEGDLELRLEIADGMVVDAWSAGTMFRGFERLLIGRGALDGLVVTPRICGICSTTHLMTAAKALDAVAGAKVPDNGVRLRNLALMAEHVQSDVRQGILMFLVDFANPAYRAQPLYDEAVRRYAPLAGEAVAEAVRETKHVVEIIAIIGGQWPHSSFMVPGGLSYAPPVAELLQCRHVLDGFRGWYERRILGCSLDRWRAVDSLEALDLWLEESAAHRDSDVGFLLRFGRTIGLDRLGGGHGNFLSCGSLDLPAETAARGVGGHLVPSGFARGAVVEGFDPAAIAEHVAASWYAAYEGGRHPAEGETEPYASGEEGRRYSWVKAARYLGTPAETGPFAERIVAGDPLFTDLLRRQGPNALARELARLTRPATLLPAMALWLGEVIASGGHDIYADPGPIPDGAGIGMIQAARGALGHWIAIKDGRIERYQIITPTVWNGSPRDSGGVRGPWEEALIGTPVADADNPVEVGHVIRSFDPCLVCSVHTVRKGRSLGRVRLEA</sequence>
<accession>Q2W8A7</accession>
<keyword evidence="7" id="KW-0460">Magnesium</keyword>
<dbReference type="Proteomes" id="UP000007058">
    <property type="component" value="Chromosome"/>
</dbReference>
<dbReference type="InterPro" id="IPR001501">
    <property type="entry name" value="Ni-dep_hyd_lsu"/>
</dbReference>
<evidence type="ECO:0000256" key="6">
    <source>
        <dbReference type="ARBA" id="ARBA00023002"/>
    </source>
</evidence>
<dbReference type="PANTHER" id="PTHR42958:SF4">
    <property type="entry name" value="HYDROGENASE EXPRESSION_FORMATION PROTEIN HUPK"/>
    <property type="match status" value="1"/>
</dbReference>
<gene>
    <name evidence="8" type="ordered locus">amb1114</name>
</gene>
<evidence type="ECO:0000256" key="3">
    <source>
        <dbReference type="ARBA" id="ARBA00009292"/>
    </source>
</evidence>
<comment type="subcellular location">
    <subcellularLocation>
        <location evidence="2">Cell envelope</location>
    </subcellularLocation>
</comment>
<dbReference type="EMBL" id="AP007255">
    <property type="protein sequence ID" value="BAE49918.1"/>
    <property type="molecule type" value="Genomic_DNA"/>
</dbReference>
<feature type="binding site" evidence="7">
    <location>
        <position position="62"/>
    </location>
    <ligand>
        <name>Mg(2+)</name>
        <dbReference type="ChEBI" id="CHEBI:18420"/>
    </ligand>
</feature>
<comment type="cofactor">
    <cofactor evidence="7">
        <name>Fe cation</name>
        <dbReference type="ChEBI" id="CHEBI:24875"/>
    </cofactor>
</comment>
<dbReference type="STRING" id="342108.amb1114"/>
<feature type="binding site" evidence="7">
    <location>
        <position position="65"/>
    </location>
    <ligand>
        <name>Fe cation</name>
        <dbReference type="ChEBI" id="CHEBI:24875"/>
    </ligand>
</feature>
<feature type="binding site" evidence="7">
    <location>
        <position position="494"/>
    </location>
    <ligand>
        <name>Fe cation</name>
        <dbReference type="ChEBI" id="CHEBI:24875"/>
    </ligand>
</feature>
<keyword evidence="5 7" id="KW-0479">Metal-binding</keyword>
<evidence type="ECO:0000256" key="2">
    <source>
        <dbReference type="ARBA" id="ARBA00004196"/>
    </source>
</evidence>
<dbReference type="InterPro" id="IPR029014">
    <property type="entry name" value="NiFe-Hase_large"/>
</dbReference>
<dbReference type="Gene3D" id="1.10.645.10">
    <property type="entry name" value="Cytochrome-c3 Hydrogenase, chain B"/>
    <property type="match status" value="1"/>
</dbReference>
<feature type="binding site" evidence="7">
    <location>
        <position position="497"/>
    </location>
    <ligand>
        <name>Mg(2+)</name>
        <dbReference type="ChEBI" id="CHEBI:18420"/>
    </ligand>
</feature>
<dbReference type="GO" id="GO:0016151">
    <property type="term" value="F:nickel cation binding"/>
    <property type="evidence" value="ECO:0007669"/>
    <property type="project" value="InterPro"/>
</dbReference>
<dbReference type="KEGG" id="mag:amb1114"/>
<feature type="binding site" evidence="7">
    <location>
        <position position="43"/>
    </location>
    <ligand>
        <name>Mg(2+)</name>
        <dbReference type="ChEBI" id="CHEBI:18420"/>
    </ligand>
</feature>